<evidence type="ECO:0000259" key="1">
    <source>
        <dbReference type="Pfam" id="PF00646"/>
    </source>
</evidence>
<dbReference type="PANTHER" id="PTHR38926:SF5">
    <property type="entry name" value="F-BOX AND LEUCINE-RICH REPEAT PROTEIN 6"/>
    <property type="match status" value="1"/>
</dbReference>
<proteinExistence type="predicted"/>
<evidence type="ECO:0000313" key="2">
    <source>
        <dbReference type="EMBL" id="KAF7996843.1"/>
    </source>
</evidence>
<dbReference type="OrthoDB" id="549243at2759"/>
<dbReference type="Pfam" id="PF00646">
    <property type="entry name" value="F-box"/>
    <property type="match status" value="1"/>
</dbReference>
<evidence type="ECO:0000313" key="3">
    <source>
        <dbReference type="Proteomes" id="UP000639338"/>
    </source>
</evidence>
<dbReference type="AlphaFoldDB" id="A0A835CWW8"/>
<dbReference type="InterPro" id="IPR032675">
    <property type="entry name" value="LRR_dom_sf"/>
</dbReference>
<dbReference type="InterPro" id="IPR001810">
    <property type="entry name" value="F-box_dom"/>
</dbReference>
<name>A0A835CWW8_APHGI</name>
<dbReference type="InterPro" id="IPR036047">
    <property type="entry name" value="F-box-like_dom_sf"/>
</dbReference>
<accession>A0A835CWW8</accession>
<keyword evidence="3" id="KW-1185">Reference proteome</keyword>
<reference evidence="2 3" key="1">
    <citation type="submission" date="2020-08" db="EMBL/GenBank/DDBJ databases">
        <title>Aphidius gifuensis genome sequencing and assembly.</title>
        <authorList>
            <person name="Du Z."/>
        </authorList>
    </citation>
    <scope>NUCLEOTIDE SEQUENCE [LARGE SCALE GENOMIC DNA]</scope>
    <source>
        <strain evidence="2">YNYX2018</strain>
        <tissue evidence="2">Adults</tissue>
    </source>
</reference>
<protein>
    <recommendedName>
        <fullName evidence="1">F-box domain-containing protein</fullName>
    </recommendedName>
</protein>
<gene>
    <name evidence="2" type="ORF">HCN44_002489</name>
</gene>
<dbReference type="SUPFAM" id="SSF52047">
    <property type="entry name" value="RNI-like"/>
    <property type="match status" value="1"/>
</dbReference>
<feature type="domain" description="F-box" evidence="1">
    <location>
        <begin position="54"/>
        <end position="84"/>
    </location>
</feature>
<dbReference type="Proteomes" id="UP000639338">
    <property type="component" value="Unassembled WGS sequence"/>
</dbReference>
<dbReference type="EMBL" id="JACMRX010000001">
    <property type="protein sequence ID" value="KAF7996843.1"/>
    <property type="molecule type" value="Genomic_DNA"/>
</dbReference>
<comment type="caution">
    <text evidence="2">The sequence shown here is derived from an EMBL/GenBank/DDBJ whole genome shotgun (WGS) entry which is preliminary data.</text>
</comment>
<organism evidence="2 3">
    <name type="scientific">Aphidius gifuensis</name>
    <name type="common">Parasitoid wasp</name>
    <dbReference type="NCBI Taxonomy" id="684658"/>
    <lineage>
        <taxon>Eukaryota</taxon>
        <taxon>Metazoa</taxon>
        <taxon>Ecdysozoa</taxon>
        <taxon>Arthropoda</taxon>
        <taxon>Hexapoda</taxon>
        <taxon>Insecta</taxon>
        <taxon>Pterygota</taxon>
        <taxon>Neoptera</taxon>
        <taxon>Endopterygota</taxon>
        <taxon>Hymenoptera</taxon>
        <taxon>Apocrita</taxon>
        <taxon>Ichneumonoidea</taxon>
        <taxon>Braconidae</taxon>
        <taxon>Aphidiinae</taxon>
        <taxon>Aphidius</taxon>
    </lineage>
</organism>
<dbReference type="PANTHER" id="PTHR38926">
    <property type="entry name" value="F-BOX DOMAIN CONTAINING PROTEIN, EXPRESSED"/>
    <property type="match status" value="1"/>
</dbReference>
<sequence length="453" mass="52742">MESKKKQKVNDIKCRDIIENEINISSTNTKQEYNDVDDGDDNATCMQNKVIERVNNDCLAQIFTHIPPFERPKVAQVCKKWKEALPYSWSNNVQKLEYLYWKYDRDETEQTNKKSRCLKRLINQCGRYLTELDIIGYGNSNIMPLIKKTCPQIVSLRLRFANVKNVHFKNAFSNMSSLQSLKIIFQCNSSIPTELINSLIDVADTLNHLAFFNWRITRRNEEIPNIFTSVLSQLNALEYFDLFGYLNDVNRPLFYAAPMNADVFHQDDLIPLRYEGRFGEAEYINDTDNDGVTDDFLINVANNFRKLETLKIWGFQVTDIGIIALTHKKSLRQLRIRFEDDSFNYYITDSSVQFFKNMTYLDVRMCSVTNYSIIKVIENSPELKILRVAFTKVTHELVKKAAELTRNRKNGIILSMMISLANIDGIFDTPEYKSPFLEIECVVSTRDLLDDDE</sequence>
<dbReference type="SUPFAM" id="SSF81383">
    <property type="entry name" value="F-box domain"/>
    <property type="match status" value="1"/>
</dbReference>
<dbReference type="Gene3D" id="3.80.10.10">
    <property type="entry name" value="Ribonuclease Inhibitor"/>
    <property type="match status" value="1"/>
</dbReference>